<dbReference type="PANTHER" id="PTHR33744:SF1">
    <property type="entry name" value="DNA-BINDING TRANSCRIPTIONAL ACTIVATOR ADER"/>
    <property type="match status" value="1"/>
</dbReference>
<evidence type="ECO:0000313" key="4">
    <source>
        <dbReference type="EMBL" id="MEQ3361967.1"/>
    </source>
</evidence>
<evidence type="ECO:0000259" key="2">
    <source>
        <dbReference type="Pfam" id="PF13556"/>
    </source>
</evidence>
<evidence type="ECO:0000256" key="1">
    <source>
        <dbReference type="ARBA" id="ARBA00006754"/>
    </source>
</evidence>
<dbReference type="EMBL" id="JBBNOP010000002">
    <property type="protein sequence ID" value="MEQ3361967.1"/>
    <property type="molecule type" value="Genomic_DNA"/>
</dbReference>
<evidence type="ECO:0000259" key="3">
    <source>
        <dbReference type="Pfam" id="PF17853"/>
    </source>
</evidence>
<organism evidence="4 5">
    <name type="scientific">Raoultibacter massiliensis</name>
    <dbReference type="NCBI Taxonomy" id="1852371"/>
    <lineage>
        <taxon>Bacteria</taxon>
        <taxon>Bacillati</taxon>
        <taxon>Actinomycetota</taxon>
        <taxon>Coriobacteriia</taxon>
        <taxon>Eggerthellales</taxon>
        <taxon>Eggerthellaceae</taxon>
        <taxon>Raoultibacter</taxon>
    </lineage>
</organism>
<protein>
    <submittedName>
        <fullName evidence="4">Helix-turn-helix domain-containing protein</fullName>
    </submittedName>
</protein>
<dbReference type="Pfam" id="PF17853">
    <property type="entry name" value="GGDEF_2"/>
    <property type="match status" value="1"/>
</dbReference>
<comment type="caution">
    <text evidence="4">The sequence shown here is derived from an EMBL/GenBank/DDBJ whole genome shotgun (WGS) entry which is preliminary data.</text>
</comment>
<feature type="domain" description="CdaR GGDEF-like" evidence="3">
    <location>
        <begin position="163"/>
        <end position="286"/>
    </location>
</feature>
<dbReference type="InterPro" id="IPR051448">
    <property type="entry name" value="CdaR-like_regulators"/>
</dbReference>
<feature type="domain" description="PucR C-terminal helix-turn-helix" evidence="2">
    <location>
        <begin position="341"/>
        <end position="399"/>
    </location>
</feature>
<keyword evidence="5" id="KW-1185">Reference proteome</keyword>
<dbReference type="InterPro" id="IPR025736">
    <property type="entry name" value="PucR_C-HTH_dom"/>
</dbReference>
<proteinExistence type="inferred from homology"/>
<accession>A0ABV1JD29</accession>
<comment type="similarity">
    <text evidence="1">Belongs to the CdaR family.</text>
</comment>
<dbReference type="Proteomes" id="UP001487305">
    <property type="component" value="Unassembled WGS sequence"/>
</dbReference>
<dbReference type="Pfam" id="PF13556">
    <property type="entry name" value="HTH_30"/>
    <property type="match status" value="1"/>
</dbReference>
<gene>
    <name evidence="4" type="ORF">AAA083_03135</name>
</gene>
<dbReference type="InterPro" id="IPR041522">
    <property type="entry name" value="CdaR_GGDEF"/>
</dbReference>
<evidence type="ECO:0000313" key="5">
    <source>
        <dbReference type="Proteomes" id="UP001487305"/>
    </source>
</evidence>
<dbReference type="InterPro" id="IPR042070">
    <property type="entry name" value="PucR_C-HTH_sf"/>
</dbReference>
<name>A0ABV1JD29_9ACTN</name>
<sequence>MKNSELEHRNHIHELVLDILLRGGTPQTIAKELSENLACGIVLLSSSFEILAVNEACRGWNVDTREAVEAARALKSDAEVCYRSLSNGYCALYAVRFGKKAIGTIAICSPDEFTLGGVELITLQQFAIVFRIVAQHQIMMEDTVRNRRSSFASDLLNGIIEKDEMAIGQAALLGWNLSYPLVVLMIVAPPSGDDVMSHQETAQMLSRRVNQRVFGRTDAESIFWAVYSASIVVMLSDPDDATTSAVVASIEEALDAGGHDTYYIAQSRKAESAAEIPIVYQENEYTLSISQKLKHRGHAKFQDLGVYRIIYSAENKGELRSFCTDTIGKLIDYDAVHSANLVQTVAAVIECGNNLKAASEKLFVHYNTVRYRYRLAESLLGVSLDDPDAYQSISLALKIHRALPTV</sequence>
<dbReference type="RefSeq" id="WP_349227208.1">
    <property type="nucleotide sequence ID" value="NZ_JBBNOP010000002.1"/>
</dbReference>
<reference evidence="4 5" key="1">
    <citation type="submission" date="2024-04" db="EMBL/GenBank/DDBJ databases">
        <title>Human intestinal bacterial collection.</title>
        <authorList>
            <person name="Pauvert C."/>
            <person name="Hitch T.C.A."/>
            <person name="Clavel T."/>
        </authorList>
    </citation>
    <scope>NUCLEOTIDE SEQUENCE [LARGE SCALE GENOMIC DNA]</scope>
    <source>
        <strain evidence="4 5">CLA-KB-H42</strain>
    </source>
</reference>
<dbReference type="PANTHER" id="PTHR33744">
    <property type="entry name" value="CARBOHYDRATE DIACID REGULATOR"/>
    <property type="match status" value="1"/>
</dbReference>
<dbReference type="Gene3D" id="1.10.10.2840">
    <property type="entry name" value="PucR C-terminal helix-turn-helix domain"/>
    <property type="match status" value="1"/>
</dbReference>